<dbReference type="Proteomes" id="UP000887566">
    <property type="component" value="Unplaced"/>
</dbReference>
<dbReference type="WBParaSite" id="PSAMB.scaffold2143size25108.g16532.t1">
    <property type="protein sequence ID" value="PSAMB.scaffold2143size25108.g16532.t1"/>
    <property type="gene ID" value="PSAMB.scaffold2143size25108.g16532"/>
</dbReference>
<protein>
    <submittedName>
        <fullName evidence="3">Uncharacterized protein</fullName>
    </submittedName>
</protein>
<sequence length="92" mass="10132">MRLASSEAGSGAEKHSSSSPAACRFVASRVGRAGVDGRERAVQIITRRAQRLRRLLEVARAPDPRLKAEVPARHSPAHAFAQKQLRCYSRRV</sequence>
<name>A0A914VN22_9BILA</name>
<accession>A0A914VN22</accession>
<proteinExistence type="predicted"/>
<reference evidence="3" key="1">
    <citation type="submission" date="2022-11" db="UniProtKB">
        <authorList>
            <consortium name="WormBaseParasite"/>
        </authorList>
    </citation>
    <scope>IDENTIFICATION</scope>
</reference>
<dbReference type="AlphaFoldDB" id="A0A914VN22"/>
<feature type="region of interest" description="Disordered" evidence="1">
    <location>
        <begin position="1"/>
        <end position="21"/>
    </location>
</feature>
<evidence type="ECO:0000313" key="2">
    <source>
        <dbReference type="Proteomes" id="UP000887566"/>
    </source>
</evidence>
<organism evidence="2 3">
    <name type="scientific">Plectus sambesii</name>
    <dbReference type="NCBI Taxonomy" id="2011161"/>
    <lineage>
        <taxon>Eukaryota</taxon>
        <taxon>Metazoa</taxon>
        <taxon>Ecdysozoa</taxon>
        <taxon>Nematoda</taxon>
        <taxon>Chromadorea</taxon>
        <taxon>Plectida</taxon>
        <taxon>Plectina</taxon>
        <taxon>Plectoidea</taxon>
        <taxon>Plectidae</taxon>
        <taxon>Plectus</taxon>
    </lineage>
</organism>
<evidence type="ECO:0000256" key="1">
    <source>
        <dbReference type="SAM" id="MobiDB-lite"/>
    </source>
</evidence>
<keyword evidence="2" id="KW-1185">Reference proteome</keyword>
<evidence type="ECO:0000313" key="3">
    <source>
        <dbReference type="WBParaSite" id="PSAMB.scaffold2143size25108.g16532.t1"/>
    </source>
</evidence>